<dbReference type="PRINTS" id="PR01437">
    <property type="entry name" value="NUOXDRDTASE4"/>
</dbReference>
<feature type="transmembrane region" description="Helical" evidence="8">
    <location>
        <begin position="453"/>
        <end position="473"/>
    </location>
</feature>
<dbReference type="Pfam" id="PF00361">
    <property type="entry name" value="Proton_antipo_M"/>
    <property type="match status" value="1"/>
</dbReference>
<evidence type="ECO:0000259" key="9">
    <source>
        <dbReference type="Pfam" id="PF00361"/>
    </source>
</evidence>
<feature type="transmembrane region" description="Helical" evidence="8">
    <location>
        <begin position="106"/>
        <end position="125"/>
    </location>
</feature>
<proteinExistence type="predicted"/>
<protein>
    <submittedName>
        <fullName evidence="10">Hydrogenase-4 component F</fullName>
    </submittedName>
</protein>
<evidence type="ECO:0000256" key="1">
    <source>
        <dbReference type="ARBA" id="ARBA00004651"/>
    </source>
</evidence>
<name>A0A3E0HI40_9PSEU</name>
<evidence type="ECO:0000256" key="7">
    <source>
        <dbReference type="RuleBase" id="RU000320"/>
    </source>
</evidence>
<feature type="transmembrane region" description="Helical" evidence="8">
    <location>
        <begin position="131"/>
        <end position="148"/>
    </location>
</feature>
<dbReference type="GO" id="GO:0042773">
    <property type="term" value="P:ATP synthesis coupled electron transport"/>
    <property type="evidence" value="ECO:0007669"/>
    <property type="project" value="InterPro"/>
</dbReference>
<evidence type="ECO:0000256" key="3">
    <source>
        <dbReference type="ARBA" id="ARBA00022692"/>
    </source>
</evidence>
<accession>A0A3E0HI40</accession>
<evidence type="ECO:0000256" key="4">
    <source>
        <dbReference type="ARBA" id="ARBA00022989"/>
    </source>
</evidence>
<keyword evidence="2" id="KW-1003">Cell membrane</keyword>
<keyword evidence="3 7" id="KW-0812">Transmembrane</keyword>
<evidence type="ECO:0000256" key="5">
    <source>
        <dbReference type="ARBA" id="ARBA00023002"/>
    </source>
</evidence>
<dbReference type="GO" id="GO:0005886">
    <property type="term" value="C:plasma membrane"/>
    <property type="evidence" value="ECO:0007669"/>
    <property type="project" value="UniProtKB-SubCell"/>
</dbReference>
<keyword evidence="4 8" id="KW-1133">Transmembrane helix</keyword>
<evidence type="ECO:0000313" key="10">
    <source>
        <dbReference type="EMBL" id="REH46078.1"/>
    </source>
</evidence>
<comment type="subcellular location">
    <subcellularLocation>
        <location evidence="1">Cell membrane</location>
        <topology evidence="1">Multi-pass membrane protein</topology>
    </subcellularLocation>
    <subcellularLocation>
        <location evidence="7">Membrane</location>
        <topology evidence="7">Multi-pass membrane protein</topology>
    </subcellularLocation>
</comment>
<gene>
    <name evidence="10" type="ORF">BCF44_107211</name>
</gene>
<keyword evidence="6 8" id="KW-0472">Membrane</keyword>
<evidence type="ECO:0000256" key="8">
    <source>
        <dbReference type="SAM" id="Phobius"/>
    </source>
</evidence>
<sequence>MITLLMLAPVGLPVLGALAYLLFGWRPATAWIAAGAAAGELAAAIGLAAVVDLSGPQIAVGGLARVDALSVFMLLVIGTVGLLATAASPSYLAAEIRAGRASMRTAARHSLLVQAFLAAMASAVLAADLGGLWIAIEATTIVTAFLVGQRRTRAAVEAAWKYVVICSTGIALALLGALLLNYAAQHTPVRPGLNLVGLIAAAHTLDPAVTKIAVAMLVIGFGTKAGLAPLHAWLPDAHSQAPAPVSALMSGVLLSVAFYAILRVKLVADAVLGAGFARALLLVMALASLALAASLLIAQRDYKRMLAYSSIEHLALIATGAAVGGPLAMAAVLLHMLGHGLAKGVLFLGAGQLSQTDGTSRIAQIRAVAARQPVLAGCLGFGVLALIGLPPFSIFASELGIARAGFAAGLGWFTAIALSLTAVAGAVLVIHVSRMLLGTPAEGPGAATASPRLPAAAGAVLLAGLTLSAALGVTAGPLTGLLHSAAVIAVGTP</sequence>
<dbReference type="EMBL" id="QUNO01000007">
    <property type="protein sequence ID" value="REH46078.1"/>
    <property type="molecule type" value="Genomic_DNA"/>
</dbReference>
<feature type="transmembrane region" description="Helical" evidence="8">
    <location>
        <begin position="160"/>
        <end position="184"/>
    </location>
</feature>
<dbReference type="GO" id="GO:0016491">
    <property type="term" value="F:oxidoreductase activity"/>
    <property type="evidence" value="ECO:0007669"/>
    <property type="project" value="UniProtKB-KW"/>
</dbReference>
<dbReference type="PANTHER" id="PTHR42682">
    <property type="entry name" value="HYDROGENASE-4 COMPONENT F"/>
    <property type="match status" value="1"/>
</dbReference>
<feature type="domain" description="NADH:quinone oxidoreductase/Mrp antiporter transmembrane" evidence="9">
    <location>
        <begin position="126"/>
        <end position="420"/>
    </location>
</feature>
<dbReference type="InterPro" id="IPR001750">
    <property type="entry name" value="ND/Mrp_TM"/>
</dbReference>
<keyword evidence="11" id="KW-1185">Reference proteome</keyword>
<feature type="transmembrane region" description="Helical" evidence="8">
    <location>
        <begin position="30"/>
        <end position="51"/>
    </location>
</feature>
<reference evidence="10 11" key="1">
    <citation type="submission" date="2018-08" db="EMBL/GenBank/DDBJ databases">
        <title>Genomic Encyclopedia of Archaeal and Bacterial Type Strains, Phase II (KMG-II): from individual species to whole genera.</title>
        <authorList>
            <person name="Goeker M."/>
        </authorList>
    </citation>
    <scope>NUCLEOTIDE SEQUENCE [LARGE SCALE GENOMIC DNA]</scope>
    <source>
        <strain evidence="10 11">DSM 45791</strain>
    </source>
</reference>
<feature type="transmembrane region" description="Helical" evidence="8">
    <location>
        <begin position="6"/>
        <end position="23"/>
    </location>
</feature>
<dbReference type="OrthoDB" id="9811718at2"/>
<dbReference type="AlphaFoldDB" id="A0A3E0HI40"/>
<dbReference type="Proteomes" id="UP000256269">
    <property type="component" value="Unassembled WGS sequence"/>
</dbReference>
<feature type="transmembrane region" description="Helical" evidence="8">
    <location>
        <begin position="314"/>
        <end position="337"/>
    </location>
</feature>
<dbReference type="InterPro" id="IPR052175">
    <property type="entry name" value="ComplexI-like_HydComp"/>
</dbReference>
<feature type="transmembrane region" description="Helical" evidence="8">
    <location>
        <begin position="407"/>
        <end position="433"/>
    </location>
</feature>
<feature type="transmembrane region" description="Helical" evidence="8">
    <location>
        <begin position="212"/>
        <end position="233"/>
    </location>
</feature>
<dbReference type="InterPro" id="IPR003918">
    <property type="entry name" value="NADH_UbQ_OxRdtase"/>
</dbReference>
<feature type="transmembrane region" description="Helical" evidence="8">
    <location>
        <begin position="71"/>
        <end position="94"/>
    </location>
</feature>
<evidence type="ECO:0000256" key="2">
    <source>
        <dbReference type="ARBA" id="ARBA00022475"/>
    </source>
</evidence>
<organism evidence="10 11">
    <name type="scientific">Kutzneria buriramensis</name>
    <dbReference type="NCBI Taxonomy" id="1045776"/>
    <lineage>
        <taxon>Bacteria</taxon>
        <taxon>Bacillati</taxon>
        <taxon>Actinomycetota</taxon>
        <taxon>Actinomycetes</taxon>
        <taxon>Pseudonocardiales</taxon>
        <taxon>Pseudonocardiaceae</taxon>
        <taxon>Kutzneria</taxon>
    </lineage>
</organism>
<evidence type="ECO:0000256" key="6">
    <source>
        <dbReference type="ARBA" id="ARBA00023136"/>
    </source>
</evidence>
<dbReference type="RefSeq" id="WP_116176224.1">
    <property type="nucleotide sequence ID" value="NZ_CP144375.1"/>
</dbReference>
<dbReference type="PANTHER" id="PTHR42682:SF5">
    <property type="entry name" value="HYDROGENASE-4 COMPONENT F"/>
    <property type="match status" value="1"/>
</dbReference>
<feature type="transmembrane region" description="Helical" evidence="8">
    <location>
        <begin position="276"/>
        <end position="298"/>
    </location>
</feature>
<feature type="transmembrane region" description="Helical" evidence="8">
    <location>
        <begin position="374"/>
        <end position="395"/>
    </location>
</feature>
<dbReference type="GO" id="GO:0008137">
    <property type="term" value="F:NADH dehydrogenase (ubiquinone) activity"/>
    <property type="evidence" value="ECO:0007669"/>
    <property type="project" value="InterPro"/>
</dbReference>
<comment type="caution">
    <text evidence="10">The sequence shown here is derived from an EMBL/GenBank/DDBJ whole genome shotgun (WGS) entry which is preliminary data.</text>
</comment>
<keyword evidence="5" id="KW-0560">Oxidoreductase</keyword>
<evidence type="ECO:0000313" key="11">
    <source>
        <dbReference type="Proteomes" id="UP000256269"/>
    </source>
</evidence>
<feature type="transmembrane region" description="Helical" evidence="8">
    <location>
        <begin position="245"/>
        <end position="264"/>
    </location>
</feature>